<reference evidence="14 15" key="1">
    <citation type="submission" date="2016-10" db="EMBL/GenBank/DDBJ databases">
        <title>Complete genome of the TMA-utilizing, human hosted archaeon Methanomethylophilus alvus Gen. nov, sp. nov., strain Mx-05, derived from a pure culture.</title>
        <authorList>
            <person name="Brugere J.-F."/>
            <person name="Ben Hania W."/>
            <person name="Chaudhary P.P."/>
            <person name="Gaci N."/>
            <person name="Borrel G."/>
            <person name="Cao Van Tuat L."/>
            <person name="Fardeau M.-L."/>
            <person name="Harris H.M.B."/>
            <person name="O'Toole P.W."/>
            <person name="Ollivier B."/>
        </authorList>
    </citation>
    <scope>NUCLEOTIDE SEQUENCE [LARGE SCALE GENOMIC DNA]</scope>
    <source>
        <strain evidence="14 15">Mx-05</strain>
    </source>
</reference>
<comment type="catalytic activity">
    <reaction evidence="10">
        <text>L-threonyl-[protein] + ATP = O-phospho-L-threonyl-[protein] + ADP + H(+)</text>
        <dbReference type="Rhea" id="RHEA:46608"/>
        <dbReference type="Rhea" id="RHEA-COMP:11060"/>
        <dbReference type="Rhea" id="RHEA-COMP:11605"/>
        <dbReference type="ChEBI" id="CHEBI:15378"/>
        <dbReference type="ChEBI" id="CHEBI:30013"/>
        <dbReference type="ChEBI" id="CHEBI:30616"/>
        <dbReference type="ChEBI" id="CHEBI:61977"/>
        <dbReference type="ChEBI" id="CHEBI:456216"/>
        <dbReference type="EC" id="2.7.11.1"/>
    </reaction>
</comment>
<keyword evidence="8" id="KW-0067">ATP-binding</keyword>
<comment type="similarity">
    <text evidence="1">Belongs to the protein kinase superfamily. RIO-type Ser/Thr kinase family.</text>
</comment>
<comment type="catalytic activity">
    <reaction evidence="11">
        <text>L-seryl-[protein] + ATP = O-phospho-L-seryl-[protein] + ADP + H(+)</text>
        <dbReference type="Rhea" id="RHEA:17989"/>
        <dbReference type="Rhea" id="RHEA-COMP:9863"/>
        <dbReference type="Rhea" id="RHEA-COMP:11604"/>
        <dbReference type="ChEBI" id="CHEBI:15378"/>
        <dbReference type="ChEBI" id="CHEBI:29999"/>
        <dbReference type="ChEBI" id="CHEBI:30616"/>
        <dbReference type="ChEBI" id="CHEBI:83421"/>
        <dbReference type="ChEBI" id="CHEBI:456216"/>
        <dbReference type="EC" id="2.7.11.1"/>
    </reaction>
</comment>
<evidence type="ECO:0000259" key="13">
    <source>
        <dbReference type="SMART" id="SM00090"/>
    </source>
</evidence>
<keyword evidence="3" id="KW-0723">Serine/threonine-protein kinase</keyword>
<evidence type="ECO:0000256" key="5">
    <source>
        <dbReference type="ARBA" id="ARBA00022723"/>
    </source>
</evidence>
<evidence type="ECO:0000256" key="6">
    <source>
        <dbReference type="ARBA" id="ARBA00022741"/>
    </source>
</evidence>
<dbReference type="EC" id="2.7.11.1" evidence="2"/>
<feature type="domain" description="RIO kinase" evidence="13">
    <location>
        <begin position="25"/>
        <end position="253"/>
    </location>
</feature>
<evidence type="ECO:0000256" key="12">
    <source>
        <dbReference type="SAM" id="MobiDB-lite"/>
    </source>
</evidence>
<dbReference type="GO" id="GO:0005524">
    <property type="term" value="F:ATP binding"/>
    <property type="evidence" value="ECO:0007669"/>
    <property type="project" value="UniProtKB-KW"/>
</dbReference>
<keyword evidence="9" id="KW-0460">Magnesium</keyword>
<gene>
    <name evidence="14" type="ORF">BKD89_07430</name>
</gene>
<feature type="compositionally biased region" description="Acidic residues" evidence="12">
    <location>
        <begin position="256"/>
        <end position="279"/>
    </location>
</feature>
<name>A0A3G3IIP3_9ARCH</name>
<keyword evidence="4" id="KW-0808">Transferase</keyword>
<dbReference type="GO" id="GO:0046872">
    <property type="term" value="F:metal ion binding"/>
    <property type="evidence" value="ECO:0007669"/>
    <property type="project" value="UniProtKB-KW"/>
</dbReference>
<dbReference type="InterPro" id="IPR018934">
    <property type="entry name" value="RIO_dom"/>
</dbReference>
<evidence type="ECO:0000256" key="4">
    <source>
        <dbReference type="ARBA" id="ARBA00022679"/>
    </source>
</evidence>
<feature type="region of interest" description="Disordered" evidence="12">
    <location>
        <begin position="249"/>
        <end position="279"/>
    </location>
</feature>
<dbReference type="SMART" id="SM00090">
    <property type="entry name" value="RIO"/>
    <property type="match status" value="1"/>
</dbReference>
<keyword evidence="5" id="KW-0479">Metal-binding</keyword>
<dbReference type="EMBL" id="CP017686">
    <property type="protein sequence ID" value="AYQ55621.1"/>
    <property type="molecule type" value="Genomic_DNA"/>
</dbReference>
<evidence type="ECO:0000256" key="9">
    <source>
        <dbReference type="ARBA" id="ARBA00022842"/>
    </source>
</evidence>
<dbReference type="AlphaFoldDB" id="A0A3G3IIP3"/>
<evidence type="ECO:0000256" key="10">
    <source>
        <dbReference type="ARBA" id="ARBA00047899"/>
    </source>
</evidence>
<evidence type="ECO:0000256" key="2">
    <source>
        <dbReference type="ARBA" id="ARBA00012513"/>
    </source>
</evidence>
<dbReference type="PANTHER" id="PTHR45723">
    <property type="entry name" value="SERINE/THREONINE-PROTEIN KINASE RIO1"/>
    <property type="match status" value="1"/>
</dbReference>
<keyword evidence="7 14" id="KW-0418">Kinase</keyword>
<evidence type="ECO:0000313" key="15">
    <source>
        <dbReference type="Proteomes" id="UP000273278"/>
    </source>
</evidence>
<sequence length="279" mass="32236">MPAPSYEEQYAYLEKRIDALKTTRTGDEHQTEGEVFDRKTLMTIYDFMKRGLIDKVHYPISTGKEGNVFYATDEDGDPLALKIYRTSTSTFKKVAKYVEGDPRFKGTTGNRWKFIYAWAAKEFRNLQRYYDSELPVPEPIANSQNCLLMEYIGDETSPAPQLRSVELDDPTDTYDEVVSFIIDGWRDAHLVHGDLSEYNILMEDGEPVVIDVGQAMTADFFNAKELLDRDIANINRFFKNRGADVVDPEKIKEECFAPEDDDEEDEDYEDDDEEEDDEE</sequence>
<evidence type="ECO:0000256" key="8">
    <source>
        <dbReference type="ARBA" id="ARBA00022840"/>
    </source>
</evidence>
<dbReference type="CDD" id="cd05145">
    <property type="entry name" value="RIO1_like"/>
    <property type="match status" value="1"/>
</dbReference>
<dbReference type="InterPro" id="IPR051272">
    <property type="entry name" value="RIO-type_Ser/Thr_kinase"/>
</dbReference>
<dbReference type="OMA" id="EIRCAKV"/>
<dbReference type="PROSITE" id="PS01245">
    <property type="entry name" value="RIO1"/>
    <property type="match status" value="1"/>
</dbReference>
<dbReference type="Gene3D" id="1.10.510.10">
    <property type="entry name" value="Transferase(Phosphotransferase) domain 1"/>
    <property type="match status" value="1"/>
</dbReference>
<dbReference type="SUPFAM" id="SSF56112">
    <property type="entry name" value="Protein kinase-like (PK-like)"/>
    <property type="match status" value="1"/>
</dbReference>
<dbReference type="Proteomes" id="UP000273278">
    <property type="component" value="Chromosome"/>
</dbReference>
<evidence type="ECO:0000256" key="11">
    <source>
        <dbReference type="ARBA" id="ARBA00048679"/>
    </source>
</evidence>
<evidence type="ECO:0000256" key="3">
    <source>
        <dbReference type="ARBA" id="ARBA00022527"/>
    </source>
</evidence>
<dbReference type="Pfam" id="PF01163">
    <property type="entry name" value="RIO1"/>
    <property type="match status" value="1"/>
</dbReference>
<dbReference type="InterPro" id="IPR000687">
    <property type="entry name" value="RIO_kinase"/>
</dbReference>
<proteinExistence type="inferred from homology"/>
<dbReference type="InterPro" id="IPR018935">
    <property type="entry name" value="RIO_kinase_CS"/>
</dbReference>
<organism evidence="14 15">
    <name type="scientific">Methanomethylophilus alvi</name>
    <dbReference type="NCBI Taxonomy" id="1291540"/>
    <lineage>
        <taxon>Archaea</taxon>
        <taxon>Methanobacteriati</taxon>
        <taxon>Thermoplasmatota</taxon>
        <taxon>Thermoplasmata</taxon>
        <taxon>Methanomassiliicoccales</taxon>
        <taxon>Methanomethylophilaceae</taxon>
        <taxon>Methanomethylophilus</taxon>
    </lineage>
</organism>
<keyword evidence="6" id="KW-0547">Nucleotide-binding</keyword>
<dbReference type="Gene3D" id="3.30.200.20">
    <property type="entry name" value="Phosphorylase Kinase, domain 1"/>
    <property type="match status" value="1"/>
</dbReference>
<evidence type="ECO:0000256" key="1">
    <source>
        <dbReference type="ARBA" id="ARBA00009196"/>
    </source>
</evidence>
<accession>A0A3G3IIP3</accession>
<dbReference type="InterPro" id="IPR011009">
    <property type="entry name" value="Kinase-like_dom_sf"/>
</dbReference>
<dbReference type="GO" id="GO:0004674">
    <property type="term" value="F:protein serine/threonine kinase activity"/>
    <property type="evidence" value="ECO:0007669"/>
    <property type="project" value="UniProtKB-KW"/>
</dbReference>
<dbReference type="GeneID" id="41322285"/>
<evidence type="ECO:0000256" key="7">
    <source>
        <dbReference type="ARBA" id="ARBA00022777"/>
    </source>
</evidence>
<evidence type="ECO:0000313" key="14">
    <source>
        <dbReference type="EMBL" id="AYQ55621.1"/>
    </source>
</evidence>
<dbReference type="RefSeq" id="WP_015505402.1">
    <property type="nucleotide sequence ID" value="NZ_CAYARL010000009.1"/>
</dbReference>
<protein>
    <recommendedName>
        <fullName evidence="2">non-specific serine/threonine protein kinase</fullName>
        <ecNumber evidence="2">2.7.11.1</ecNumber>
    </recommendedName>
</protein>